<feature type="transmembrane region" description="Helical" evidence="2">
    <location>
        <begin position="349"/>
        <end position="367"/>
    </location>
</feature>
<gene>
    <name evidence="4" type="ORF">TrCOL_g4098</name>
</gene>
<feature type="transmembrane region" description="Helical" evidence="2">
    <location>
        <begin position="249"/>
        <end position="268"/>
    </location>
</feature>
<feature type="transmembrane region" description="Helical" evidence="2">
    <location>
        <begin position="535"/>
        <end position="553"/>
    </location>
</feature>
<dbReference type="Pfam" id="PF03034">
    <property type="entry name" value="PSS"/>
    <property type="match status" value="1"/>
</dbReference>
<dbReference type="PANTHER" id="PTHR33387">
    <property type="entry name" value="RMLC-LIKE JELLY ROLL FOLD PROTEIN"/>
    <property type="match status" value="1"/>
</dbReference>
<dbReference type="Pfam" id="PF06172">
    <property type="entry name" value="Cupin_5"/>
    <property type="match status" value="1"/>
</dbReference>
<protein>
    <recommendedName>
        <fullName evidence="3">DUF985 domain-containing protein</fullName>
    </recommendedName>
</protein>
<feature type="compositionally biased region" description="Basic residues" evidence="1">
    <location>
        <begin position="1"/>
        <end position="19"/>
    </location>
</feature>
<feature type="transmembrane region" description="Helical" evidence="2">
    <location>
        <begin position="501"/>
        <end position="523"/>
    </location>
</feature>
<keyword evidence="5" id="KW-1185">Reference proteome</keyword>
<evidence type="ECO:0000259" key="3">
    <source>
        <dbReference type="Pfam" id="PF06172"/>
    </source>
</evidence>
<feature type="region of interest" description="Disordered" evidence="1">
    <location>
        <begin position="1"/>
        <end position="27"/>
    </location>
</feature>
<dbReference type="GO" id="GO:0106245">
    <property type="term" value="F:L-serine-phosphatidylethanolamine phosphatidyltransferase activity"/>
    <property type="evidence" value="ECO:0007669"/>
    <property type="project" value="InterPro"/>
</dbReference>
<feature type="transmembrane region" description="Helical" evidence="2">
    <location>
        <begin position="565"/>
        <end position="588"/>
    </location>
</feature>
<dbReference type="OrthoDB" id="6614653at2759"/>
<comment type="caution">
    <text evidence="4">The sequence shown here is derived from an EMBL/GenBank/DDBJ whole genome shotgun (WGS) entry which is preliminary data.</text>
</comment>
<evidence type="ECO:0000256" key="1">
    <source>
        <dbReference type="SAM" id="MobiDB-lite"/>
    </source>
</evidence>
<evidence type="ECO:0000256" key="2">
    <source>
        <dbReference type="SAM" id="Phobius"/>
    </source>
</evidence>
<dbReference type="InterPro" id="IPR011051">
    <property type="entry name" value="RmlC_Cupin_sf"/>
</dbReference>
<dbReference type="GO" id="GO:0006659">
    <property type="term" value="P:phosphatidylserine biosynthetic process"/>
    <property type="evidence" value="ECO:0007669"/>
    <property type="project" value="InterPro"/>
</dbReference>
<dbReference type="SUPFAM" id="SSF51182">
    <property type="entry name" value="RmlC-like cupins"/>
    <property type="match status" value="1"/>
</dbReference>
<dbReference type="Gene3D" id="2.60.120.10">
    <property type="entry name" value="Jelly Rolls"/>
    <property type="match status" value="1"/>
</dbReference>
<reference evidence="5" key="1">
    <citation type="journal article" date="2023" name="Commun. Biol.">
        <title>Genome analysis of Parmales, the sister group of diatoms, reveals the evolutionary specialization of diatoms from phago-mixotrophs to photoautotrophs.</title>
        <authorList>
            <person name="Ban H."/>
            <person name="Sato S."/>
            <person name="Yoshikawa S."/>
            <person name="Yamada K."/>
            <person name="Nakamura Y."/>
            <person name="Ichinomiya M."/>
            <person name="Sato N."/>
            <person name="Blanc-Mathieu R."/>
            <person name="Endo H."/>
            <person name="Kuwata A."/>
            <person name="Ogata H."/>
        </authorList>
    </citation>
    <scope>NUCLEOTIDE SEQUENCE [LARGE SCALE GENOMIC DNA]</scope>
</reference>
<sequence>MPARTSSRRARSSSRKATPRKASGMSPEIKGLIEEHGLQPHPEGGFYVETYKSDHEVNTAKGPRASSTAIKFLVTKGSVSRLHRLESDELWHFYSGGPLVVVELDDEEEGHVRTTVLGPDDENQYICKAGVWFGSFPAEGTEWSLVGCTVSPGFDFEDFELAQPSVLKEEFPEATDMIEKLTIGLKDKKAPMKKETKRGRSAPLLMDHPVFRASPSEKPRQLILSLIMFTCIMYFGWSSRSFDSDQEAFRSATVFVFVAFEMFIFLQVRDLLTVWPHPGFWRLIFGAGAFYALVLVSMLMLDFVRARWILESLLGDIGSFSSYEKKTEAIKEDVMGTCSMTWQSAPQVLFNQIFMAPWFLSHALGWMGKMMIFRDWKVCLIGAFLFECTEATLCYVCPEFEECWWDSIFLDTFGANLLGMWVGTHVNRWMVTYSKKESSVIKGGDKKVISRAQAWGAKLDWAGKAGRATDTEKLASALNPLIHDSTYKWSIMASPLRMMQVGVLIGGMLFIETNTFLMMNTIGIPHDSWYNKARLALFGFLCVPAAAEWYVYVEQTSKAGADVARIGPACWLCISIALLEHCLFWKFFPKHFVAELDKLHGWILIPTDTLVKHLSASLLFLTWAFLRYKVFGYGVNEEGLNAKERKQVKKVVKNIEKRGRRNSILAEVPENVKTQIFLTEAVDILLYLSIVPLVALGTNWKWD</sequence>
<feature type="transmembrane region" description="Helical" evidence="2">
    <location>
        <begin position="221"/>
        <end position="237"/>
    </location>
</feature>
<feature type="transmembrane region" description="Helical" evidence="2">
    <location>
        <begin position="280"/>
        <end position="301"/>
    </location>
</feature>
<keyword evidence="2" id="KW-0812">Transmembrane</keyword>
<keyword evidence="2" id="KW-0472">Membrane</keyword>
<dbReference type="InterPro" id="IPR039935">
    <property type="entry name" value="YML079W-like"/>
</dbReference>
<dbReference type="EMBL" id="BRYA01000583">
    <property type="protein sequence ID" value="GMI24409.1"/>
    <property type="molecule type" value="Genomic_DNA"/>
</dbReference>
<keyword evidence="2" id="KW-1133">Transmembrane helix</keyword>
<dbReference type="PANTHER" id="PTHR33387:SF3">
    <property type="entry name" value="DUF985 DOMAIN-CONTAINING PROTEIN"/>
    <property type="match status" value="1"/>
</dbReference>
<evidence type="ECO:0000313" key="4">
    <source>
        <dbReference type="EMBL" id="GMI24409.1"/>
    </source>
</evidence>
<dbReference type="InterPro" id="IPR004277">
    <property type="entry name" value="PSS"/>
</dbReference>
<dbReference type="CDD" id="cd06121">
    <property type="entry name" value="cupin_YML079wp"/>
    <property type="match status" value="1"/>
</dbReference>
<feature type="domain" description="DUF985" evidence="3">
    <location>
        <begin position="32"/>
        <end position="162"/>
    </location>
</feature>
<dbReference type="Proteomes" id="UP001165065">
    <property type="component" value="Unassembled WGS sequence"/>
</dbReference>
<accession>A0A9W7FYN9</accession>
<dbReference type="AlphaFoldDB" id="A0A9W7FYN9"/>
<name>A0A9W7FYN9_9STRA</name>
<proteinExistence type="predicted"/>
<evidence type="ECO:0000313" key="5">
    <source>
        <dbReference type="Proteomes" id="UP001165065"/>
    </source>
</evidence>
<dbReference type="InterPro" id="IPR009327">
    <property type="entry name" value="Cupin_DUF985"/>
</dbReference>
<feature type="transmembrane region" description="Helical" evidence="2">
    <location>
        <begin position="600"/>
        <end position="626"/>
    </location>
</feature>
<organism evidence="4 5">
    <name type="scientific">Triparma columacea</name>
    <dbReference type="NCBI Taxonomy" id="722753"/>
    <lineage>
        <taxon>Eukaryota</taxon>
        <taxon>Sar</taxon>
        <taxon>Stramenopiles</taxon>
        <taxon>Ochrophyta</taxon>
        <taxon>Bolidophyceae</taxon>
        <taxon>Parmales</taxon>
        <taxon>Triparmaceae</taxon>
        <taxon>Triparma</taxon>
    </lineage>
</organism>
<dbReference type="InterPro" id="IPR014710">
    <property type="entry name" value="RmlC-like_jellyroll"/>
</dbReference>